<dbReference type="Gene3D" id="1.50.40.10">
    <property type="entry name" value="Mitochondrial carrier domain"/>
    <property type="match status" value="1"/>
</dbReference>
<evidence type="ECO:0000256" key="3">
    <source>
        <dbReference type="ARBA" id="ARBA00023136"/>
    </source>
</evidence>
<reference evidence="7" key="1">
    <citation type="submission" date="2021-01" db="EMBL/GenBank/DDBJ databases">
        <authorList>
            <person name="Corre E."/>
            <person name="Pelletier E."/>
            <person name="Niang G."/>
            <person name="Scheremetjew M."/>
            <person name="Finn R."/>
            <person name="Kale V."/>
            <person name="Holt S."/>
            <person name="Cochrane G."/>
            <person name="Meng A."/>
            <person name="Brown T."/>
            <person name="Cohen L."/>
        </authorList>
    </citation>
    <scope>NUCLEOTIDE SEQUENCE</scope>
    <source>
        <strain evidence="7">S3</strain>
    </source>
</reference>
<feature type="transmembrane region" description="Helical" evidence="6">
    <location>
        <begin position="177"/>
        <end position="197"/>
    </location>
</feature>
<evidence type="ECO:0000313" key="7">
    <source>
        <dbReference type="EMBL" id="CAE0328124.1"/>
    </source>
</evidence>
<evidence type="ECO:0000256" key="5">
    <source>
        <dbReference type="RuleBase" id="RU000488"/>
    </source>
</evidence>
<dbReference type="Pfam" id="PF00153">
    <property type="entry name" value="Mito_carr"/>
    <property type="match status" value="1"/>
</dbReference>
<evidence type="ECO:0000256" key="4">
    <source>
        <dbReference type="PROSITE-ProRule" id="PRU00282"/>
    </source>
</evidence>
<proteinExistence type="inferred from homology"/>
<evidence type="ECO:0000256" key="1">
    <source>
        <dbReference type="ARBA" id="ARBA00004141"/>
    </source>
</evidence>
<keyword evidence="3 4" id="KW-0472">Membrane</keyword>
<keyword evidence="6" id="KW-1133">Transmembrane helix</keyword>
<keyword evidence="5" id="KW-0813">Transport</keyword>
<dbReference type="InterPro" id="IPR018108">
    <property type="entry name" value="MCP_transmembrane"/>
</dbReference>
<dbReference type="GO" id="GO:0016020">
    <property type="term" value="C:membrane"/>
    <property type="evidence" value="ECO:0007669"/>
    <property type="project" value="UniProtKB-SubCell"/>
</dbReference>
<dbReference type="EMBL" id="HBIH01021950">
    <property type="protein sequence ID" value="CAE0328124.1"/>
    <property type="molecule type" value="Transcribed_RNA"/>
</dbReference>
<accession>A0A7S3MWF6</accession>
<gene>
    <name evidence="7" type="ORF">SINC0208_LOCUS8751</name>
</gene>
<evidence type="ECO:0000256" key="2">
    <source>
        <dbReference type="ARBA" id="ARBA00022692"/>
    </source>
</evidence>
<dbReference type="AlphaFoldDB" id="A0A7S3MWF6"/>
<name>A0A7S3MWF6_9SPIT</name>
<comment type="similarity">
    <text evidence="5">Belongs to the mitochondrial carrier (TC 2.A.29) family.</text>
</comment>
<feature type="repeat" description="Solcar" evidence="4">
    <location>
        <begin position="69"/>
        <end position="160"/>
    </location>
</feature>
<dbReference type="InterPro" id="IPR023395">
    <property type="entry name" value="MCP_dom_sf"/>
</dbReference>
<comment type="subcellular location">
    <subcellularLocation>
        <location evidence="1">Membrane</location>
        <topology evidence="1">Multi-pass membrane protein</topology>
    </subcellularLocation>
</comment>
<sequence length="285" mass="34381">MNHFYEWPKTRQEYNIFFKEVFRLPDFWKDLYKKVSWGLVSGGGDLAVKLAVWQYMYGGTWSPEDVVDYNTFKPLMCGGIAFGLTGWLTVPFENASRAYYADKTWPVELRRNYSSPTQALLKIPFQEGPGYLLRGAFPTVMNQTVFFTVFMYWYQFLKTKFFFFWTYHDKSYNMCKSIFFGMSYMIATCISYPFYYIREMVDLWPKERGGFCTWQNNYRNCFRWMVQNLDVHYYNYLRGMTNWNYKYGYKYLVALWMADNLGMISNCNESWTSMESQFYAQTDYM</sequence>
<keyword evidence="2 4" id="KW-0812">Transmembrane</keyword>
<organism evidence="7">
    <name type="scientific">Strombidium inclinatum</name>
    <dbReference type="NCBI Taxonomy" id="197538"/>
    <lineage>
        <taxon>Eukaryota</taxon>
        <taxon>Sar</taxon>
        <taxon>Alveolata</taxon>
        <taxon>Ciliophora</taxon>
        <taxon>Intramacronucleata</taxon>
        <taxon>Spirotrichea</taxon>
        <taxon>Oligotrichia</taxon>
        <taxon>Strombidiidae</taxon>
        <taxon>Strombidium</taxon>
    </lineage>
</organism>
<dbReference type="SUPFAM" id="SSF103506">
    <property type="entry name" value="Mitochondrial carrier"/>
    <property type="match status" value="1"/>
</dbReference>
<protein>
    <submittedName>
        <fullName evidence="7">Uncharacterized protein</fullName>
    </submittedName>
</protein>
<feature type="transmembrane region" description="Helical" evidence="6">
    <location>
        <begin position="131"/>
        <end position="157"/>
    </location>
</feature>
<evidence type="ECO:0000256" key="6">
    <source>
        <dbReference type="SAM" id="Phobius"/>
    </source>
</evidence>
<dbReference type="PROSITE" id="PS50920">
    <property type="entry name" value="SOLCAR"/>
    <property type="match status" value="1"/>
</dbReference>